<evidence type="ECO:0000313" key="1">
    <source>
        <dbReference type="EMBL" id="BCI62977.1"/>
    </source>
</evidence>
<sequence>MLNLGYCRTKWDKDMFYVQNEGFNGPVRGRQLSTEQSDKKRIKEFI</sequence>
<accession>A0A7G1HZP6</accession>
<proteinExistence type="predicted"/>
<evidence type="ECO:0000313" key="2">
    <source>
        <dbReference type="Proteomes" id="UP000594042"/>
    </source>
</evidence>
<protein>
    <submittedName>
        <fullName evidence="1">Uncharacterized protein</fullName>
    </submittedName>
</protein>
<dbReference type="AlphaFoldDB" id="A0A7G1HZP6"/>
<dbReference type="KEGG" id="copr:Cop2CBH44_13300"/>
<dbReference type="EMBL" id="AP023322">
    <property type="protein sequence ID" value="BCI62977.1"/>
    <property type="molecule type" value="Genomic_DNA"/>
</dbReference>
<gene>
    <name evidence="1" type="ORF">Cop2CBH44_13300</name>
</gene>
<reference evidence="2" key="1">
    <citation type="submission" date="2020-07" db="EMBL/GenBank/DDBJ databases">
        <title>Complete genome sequencing of Coprobacter sp. strain 2CBH44.</title>
        <authorList>
            <person name="Sakamoto M."/>
            <person name="Murakami T."/>
            <person name="Mori H."/>
        </authorList>
    </citation>
    <scope>NUCLEOTIDE SEQUENCE [LARGE SCALE GENOMIC DNA]</scope>
    <source>
        <strain evidence="2">2CBH44</strain>
    </source>
</reference>
<name>A0A7G1HZP6_9BACT</name>
<dbReference type="Proteomes" id="UP000594042">
    <property type="component" value="Chromosome"/>
</dbReference>
<organism evidence="1 2">
    <name type="scientific">Coprobacter secundus subsp. similis</name>
    <dbReference type="NCBI Taxonomy" id="2751153"/>
    <lineage>
        <taxon>Bacteria</taxon>
        <taxon>Pseudomonadati</taxon>
        <taxon>Bacteroidota</taxon>
        <taxon>Bacteroidia</taxon>
        <taxon>Bacteroidales</taxon>
        <taxon>Barnesiellaceae</taxon>
        <taxon>Coprobacter</taxon>
    </lineage>
</organism>
<keyword evidence="2" id="KW-1185">Reference proteome</keyword>